<dbReference type="SUPFAM" id="SSF53067">
    <property type="entry name" value="Actin-like ATPase domain"/>
    <property type="match status" value="2"/>
</dbReference>
<dbReference type="GO" id="GO:0005524">
    <property type="term" value="F:ATP binding"/>
    <property type="evidence" value="ECO:0007669"/>
    <property type="project" value="UniProtKB-KW"/>
</dbReference>
<gene>
    <name evidence="4" type="ORF">ACJMK2_001994</name>
</gene>
<dbReference type="Gene3D" id="3.30.420.40">
    <property type="match status" value="2"/>
</dbReference>
<dbReference type="PANTHER" id="PTHR14187:SF5">
    <property type="entry name" value="HEAT SHOCK 70 KDA PROTEIN 12A"/>
    <property type="match status" value="1"/>
</dbReference>
<evidence type="ECO:0000256" key="3">
    <source>
        <dbReference type="ARBA" id="ARBA00022840"/>
    </source>
</evidence>
<accession>A0ABD3XX92</accession>
<evidence type="ECO:0000313" key="4">
    <source>
        <dbReference type="EMBL" id="KAL3889660.1"/>
    </source>
</evidence>
<dbReference type="AlphaFoldDB" id="A0ABD3XX92"/>
<protein>
    <submittedName>
        <fullName evidence="4">Uncharacterized protein</fullName>
    </submittedName>
</protein>
<name>A0ABD3XX92_SINWO</name>
<comment type="similarity">
    <text evidence="1">Belongs to the heat shock protein 70 family.</text>
</comment>
<dbReference type="CDD" id="cd10229">
    <property type="entry name" value="ASKHA_NBD_HSP70_HSPA12"/>
    <property type="match status" value="1"/>
</dbReference>
<keyword evidence="5" id="KW-1185">Reference proteome</keyword>
<keyword evidence="3" id="KW-0067">ATP-binding</keyword>
<comment type="caution">
    <text evidence="4">The sequence shown here is derived from an EMBL/GenBank/DDBJ whole genome shotgun (WGS) entry which is preliminary data.</text>
</comment>
<reference evidence="4 5" key="1">
    <citation type="submission" date="2024-11" db="EMBL/GenBank/DDBJ databases">
        <title>Chromosome-level genome assembly of the freshwater bivalve Anodonta woodiana.</title>
        <authorList>
            <person name="Chen X."/>
        </authorList>
    </citation>
    <scope>NUCLEOTIDE SEQUENCE [LARGE SCALE GENOMIC DNA]</scope>
    <source>
        <strain evidence="4">MN2024</strain>
        <tissue evidence="4">Gills</tissue>
    </source>
</reference>
<proteinExistence type="inferred from homology"/>
<keyword evidence="2" id="KW-0547">Nucleotide-binding</keyword>
<dbReference type="InterPro" id="IPR013126">
    <property type="entry name" value="Hsp_70_fam"/>
</dbReference>
<sequence length="540" mass="60600">MASNKVLSVALDFGTSCSGYAFSFHHNKENIFTSKWPGTDYIKAPTSILFNPSMKFDSFGFEAEDKYAELSKDGTHINWYLFKQFKLVLIKEKKLNRSTVIHDVSGRTMPALDVISAAIQFLKDNMTENLRGQLTMIRDTDIQWVLTVPAIWDDAAKQFMRLAANKAGIPNESLMLVLEPDAAAMSESCSSIFAVGEKYMILDCGGGTIDVSIMKKNIRGSVDSVYRPTGGVWGGTKVDDAFQEFLITNLGMDRFLLMEKHDVLLVQRSFETAKKKAQQPNARTVAIWLPLTLREDIDHLPIRKQIVGDKLILSSDEIVSFFRKPVDCIVSHLQKIVTDPDVYGLRYIIMVGGFSESEILQSVIRTSFPTIDVLVAEDPSSAVLKGAVVLGHNPYVIESKRSAYTYGIRVMRDFIDNKHDISKLTVIDGKRKCKDVFGKVMGINEIIKINETKVERIYHPAYFGQTEGIIAIYRSKQINPRYVTYPGCENIGHLRVNMPDLTGEKDRQVQVTICFGETELNAEAVDKTTGTKYAASFEFL</sequence>
<evidence type="ECO:0000256" key="1">
    <source>
        <dbReference type="ARBA" id="ARBA00007381"/>
    </source>
</evidence>
<dbReference type="PANTHER" id="PTHR14187">
    <property type="entry name" value="ALPHA KINASE/ELONGATION FACTOR 2 KINASE"/>
    <property type="match status" value="1"/>
</dbReference>
<dbReference type="PRINTS" id="PR00301">
    <property type="entry name" value="HEATSHOCK70"/>
</dbReference>
<evidence type="ECO:0000313" key="5">
    <source>
        <dbReference type="Proteomes" id="UP001634394"/>
    </source>
</evidence>
<dbReference type="Proteomes" id="UP001634394">
    <property type="component" value="Unassembled WGS sequence"/>
</dbReference>
<evidence type="ECO:0000256" key="2">
    <source>
        <dbReference type="ARBA" id="ARBA00022741"/>
    </source>
</evidence>
<dbReference type="Pfam" id="PF00012">
    <property type="entry name" value="HSP70"/>
    <property type="match status" value="1"/>
</dbReference>
<organism evidence="4 5">
    <name type="scientific">Sinanodonta woodiana</name>
    <name type="common">Chinese pond mussel</name>
    <name type="synonym">Anodonta woodiana</name>
    <dbReference type="NCBI Taxonomy" id="1069815"/>
    <lineage>
        <taxon>Eukaryota</taxon>
        <taxon>Metazoa</taxon>
        <taxon>Spiralia</taxon>
        <taxon>Lophotrochozoa</taxon>
        <taxon>Mollusca</taxon>
        <taxon>Bivalvia</taxon>
        <taxon>Autobranchia</taxon>
        <taxon>Heteroconchia</taxon>
        <taxon>Palaeoheterodonta</taxon>
        <taxon>Unionida</taxon>
        <taxon>Unionoidea</taxon>
        <taxon>Unionidae</taxon>
        <taxon>Unioninae</taxon>
        <taxon>Sinanodonta</taxon>
    </lineage>
</organism>
<dbReference type="EMBL" id="JBJQND010000001">
    <property type="protein sequence ID" value="KAL3889660.1"/>
    <property type="molecule type" value="Genomic_DNA"/>
</dbReference>
<dbReference type="InterPro" id="IPR043129">
    <property type="entry name" value="ATPase_NBD"/>
</dbReference>